<feature type="region of interest" description="Disordered" evidence="1">
    <location>
        <begin position="1"/>
        <end position="60"/>
    </location>
</feature>
<proteinExistence type="predicted"/>
<reference evidence="2 3" key="1">
    <citation type="submission" date="2018-04" db="EMBL/GenBank/DDBJ databases">
        <title>WGS assembly of Panicum hallii var. hallii HAL2.</title>
        <authorList>
            <person name="Lovell J."/>
            <person name="Jenkins J."/>
            <person name="Lowry D."/>
            <person name="Mamidi S."/>
            <person name="Sreedasyam A."/>
            <person name="Weng X."/>
            <person name="Barry K."/>
            <person name="Bonette J."/>
            <person name="Campitelli B."/>
            <person name="Daum C."/>
            <person name="Gordon S."/>
            <person name="Gould B."/>
            <person name="Lipzen A."/>
            <person name="MacQueen A."/>
            <person name="Palacio-Mejia J."/>
            <person name="Plott C."/>
            <person name="Shakirov E."/>
            <person name="Shu S."/>
            <person name="Yoshinaga Y."/>
            <person name="Zane M."/>
            <person name="Rokhsar D."/>
            <person name="Grimwood J."/>
            <person name="Schmutz J."/>
            <person name="Juenger T."/>
        </authorList>
    </citation>
    <scope>NUCLEOTIDE SEQUENCE [LARGE SCALE GENOMIC DNA]</scope>
    <source>
        <strain evidence="3">cv. HAL2</strain>
    </source>
</reference>
<gene>
    <name evidence="2" type="ORF">GQ55_3G443100</name>
</gene>
<evidence type="ECO:0000313" key="2">
    <source>
        <dbReference type="EMBL" id="PUZ67529.1"/>
    </source>
</evidence>
<dbReference type="AlphaFoldDB" id="A0A2T7EI75"/>
<dbReference type="Proteomes" id="UP000244336">
    <property type="component" value="Chromosome 3"/>
</dbReference>
<dbReference type="Gramene" id="PUZ67529">
    <property type="protein sequence ID" value="PUZ67529"/>
    <property type="gene ID" value="GQ55_3G443100"/>
</dbReference>
<name>A0A2T7EI75_9POAL</name>
<sequence>MATASRTSRWPRRRAARWRAPASQTSSDGQARQGLAAGQAQGARERRRRRPAGDARVAGAVPVRHAARVVMEEHRLRRGRLGERAAGEGDAPCAGRGTAGADLRGVPAVRGEGRGQRAVALGEGGARRGVPC</sequence>
<accession>A0A2T7EI75</accession>
<keyword evidence="3" id="KW-1185">Reference proteome</keyword>
<feature type="region of interest" description="Disordered" evidence="1">
    <location>
        <begin position="81"/>
        <end position="109"/>
    </location>
</feature>
<evidence type="ECO:0000256" key="1">
    <source>
        <dbReference type="SAM" id="MobiDB-lite"/>
    </source>
</evidence>
<dbReference type="EMBL" id="CM009751">
    <property type="protein sequence ID" value="PUZ67529.1"/>
    <property type="molecule type" value="Genomic_DNA"/>
</dbReference>
<protein>
    <submittedName>
        <fullName evidence="2">Uncharacterized protein</fullName>
    </submittedName>
</protein>
<organism evidence="2 3">
    <name type="scientific">Panicum hallii var. hallii</name>
    <dbReference type="NCBI Taxonomy" id="1504633"/>
    <lineage>
        <taxon>Eukaryota</taxon>
        <taxon>Viridiplantae</taxon>
        <taxon>Streptophyta</taxon>
        <taxon>Embryophyta</taxon>
        <taxon>Tracheophyta</taxon>
        <taxon>Spermatophyta</taxon>
        <taxon>Magnoliopsida</taxon>
        <taxon>Liliopsida</taxon>
        <taxon>Poales</taxon>
        <taxon>Poaceae</taxon>
        <taxon>PACMAD clade</taxon>
        <taxon>Panicoideae</taxon>
        <taxon>Panicodae</taxon>
        <taxon>Paniceae</taxon>
        <taxon>Panicinae</taxon>
        <taxon>Panicum</taxon>
        <taxon>Panicum sect. Panicum</taxon>
    </lineage>
</organism>
<evidence type="ECO:0000313" key="3">
    <source>
        <dbReference type="Proteomes" id="UP000244336"/>
    </source>
</evidence>
<feature type="compositionally biased region" description="Low complexity" evidence="1">
    <location>
        <begin position="29"/>
        <end position="42"/>
    </location>
</feature>